<reference evidence="1 2" key="1">
    <citation type="journal article" date="2014" name="Arch. Microbiol.">
        <title>Bacillus mesophilum sp. nov., strain IITR-54T, a novel 4-chlorobiphenyl dechlorinating bacterium.</title>
        <authorList>
            <person name="Manickam N."/>
            <person name="Singh N.K."/>
            <person name="Bajaj A."/>
            <person name="Kumar R.M."/>
            <person name="Kaur G."/>
            <person name="Kaur N."/>
            <person name="Bala M."/>
            <person name="Kumar A."/>
            <person name="Mayilraj S."/>
        </authorList>
    </citation>
    <scope>NUCLEOTIDE SEQUENCE [LARGE SCALE GENOMIC DNA]</scope>
    <source>
        <strain evidence="1 2">IITR-54</strain>
    </source>
</reference>
<sequence>MKKFEYKTVTFGNTGGLFKGKNKVDPDEELNKLGQEGWECVSVFSQVIAGSAAEMKYLLKREIV</sequence>
<dbReference type="RefSeq" id="WP_151573566.1">
    <property type="nucleotide sequence ID" value="NZ_WBOT01000002.1"/>
</dbReference>
<proteinExistence type="predicted"/>
<name>A0A7V7RPV4_9BACI</name>
<organism evidence="1 2">
    <name type="scientific">Bacillus mesophilum</name>
    <dbReference type="NCBI Taxonomy" id="1071718"/>
    <lineage>
        <taxon>Bacteria</taxon>
        <taxon>Bacillati</taxon>
        <taxon>Bacillota</taxon>
        <taxon>Bacilli</taxon>
        <taxon>Bacillales</taxon>
        <taxon>Bacillaceae</taxon>
        <taxon>Bacillus</taxon>
    </lineage>
</organism>
<accession>A0A7V7RPV4</accession>
<dbReference type="Pfam" id="PF13783">
    <property type="entry name" value="DUF4177"/>
    <property type="match status" value="1"/>
</dbReference>
<gene>
    <name evidence="1" type="ORF">F7732_09280</name>
</gene>
<keyword evidence="2" id="KW-1185">Reference proteome</keyword>
<protein>
    <submittedName>
        <fullName evidence="1">DUF4177 domain-containing protein</fullName>
    </submittedName>
</protein>
<dbReference type="InterPro" id="IPR025234">
    <property type="entry name" value="YjzH-like"/>
</dbReference>
<evidence type="ECO:0000313" key="2">
    <source>
        <dbReference type="Proteomes" id="UP000441354"/>
    </source>
</evidence>
<dbReference type="Proteomes" id="UP000441354">
    <property type="component" value="Unassembled WGS sequence"/>
</dbReference>
<dbReference type="AlphaFoldDB" id="A0A7V7RPV4"/>
<comment type="caution">
    <text evidence="1">The sequence shown here is derived from an EMBL/GenBank/DDBJ whole genome shotgun (WGS) entry which is preliminary data.</text>
</comment>
<dbReference type="EMBL" id="WBOT01000002">
    <property type="protein sequence ID" value="KAB2334252.1"/>
    <property type="molecule type" value="Genomic_DNA"/>
</dbReference>
<dbReference type="OrthoDB" id="5432776at2"/>
<evidence type="ECO:0000313" key="1">
    <source>
        <dbReference type="EMBL" id="KAB2334252.1"/>
    </source>
</evidence>